<reference evidence="2" key="1">
    <citation type="submission" date="2021-01" db="EMBL/GenBank/DDBJ databases">
        <title>Genomic Encyclopedia of Type Strains, Phase IV (KMG-IV): sequencing the most valuable type-strain genomes for metagenomic binning, comparative biology and taxonomic classification.</title>
        <authorList>
            <person name="Goeker M."/>
        </authorList>
    </citation>
    <scope>NUCLEOTIDE SEQUENCE</scope>
    <source>
        <strain evidence="2">DSM 21943</strain>
    </source>
</reference>
<dbReference type="InterPro" id="IPR029044">
    <property type="entry name" value="Nucleotide-diphossugar_trans"/>
</dbReference>
<comment type="caution">
    <text evidence="2">The sequence shown here is derived from an EMBL/GenBank/DDBJ whole genome shotgun (WGS) entry which is preliminary data.</text>
</comment>
<dbReference type="SUPFAM" id="SSF53448">
    <property type="entry name" value="Nucleotide-diphospho-sugar transferases"/>
    <property type="match status" value="1"/>
</dbReference>
<dbReference type="Proteomes" id="UP001179280">
    <property type="component" value="Unassembled WGS sequence"/>
</dbReference>
<dbReference type="CDD" id="cd00761">
    <property type="entry name" value="Glyco_tranf_GTA_type"/>
    <property type="match status" value="1"/>
</dbReference>
<dbReference type="Gene3D" id="3.90.550.10">
    <property type="entry name" value="Spore Coat Polysaccharide Biosynthesis Protein SpsA, Chain A"/>
    <property type="match status" value="1"/>
</dbReference>
<protein>
    <submittedName>
        <fullName evidence="2">Glycosyltransferase involved in cell wall biosynthesis</fullName>
    </submittedName>
</protein>
<dbReference type="PANTHER" id="PTHR43685:SF3">
    <property type="entry name" value="SLR2126 PROTEIN"/>
    <property type="match status" value="1"/>
</dbReference>
<name>A0ABS2SVI8_9BACI</name>
<dbReference type="InterPro" id="IPR050834">
    <property type="entry name" value="Glycosyltransf_2"/>
</dbReference>
<sequence>MLSIVVPTLGQRPEAFERLLTSLQEQTNTSFELIVVSQDNHEVVAAWIQQTSLQIMHVKISVKGLSKARNHAFPLIKGDMVTFSDDDCWYPPDAVARVTKRMQGEADACCFQIYDPYMKESYKSYPERSATEVKGRMLFRKSSIELFFKTEAIMSIRFNEAFGLGGKYPSGEENLFIKQFIQAGNQLSYFPEIIVYHEKPTQQSRLSEAQLMSKGPLFNEMYNVPIGLLLLTALFIKKGRVIRHPATSYVKAVKALLESTKKIVH</sequence>
<dbReference type="Pfam" id="PF00535">
    <property type="entry name" value="Glycos_transf_2"/>
    <property type="match status" value="1"/>
</dbReference>
<evidence type="ECO:0000313" key="2">
    <source>
        <dbReference type="EMBL" id="MBM7839191.1"/>
    </source>
</evidence>
<dbReference type="EMBL" id="JAFBCV010000007">
    <property type="protein sequence ID" value="MBM7839191.1"/>
    <property type="molecule type" value="Genomic_DNA"/>
</dbReference>
<dbReference type="RefSeq" id="WP_204466502.1">
    <property type="nucleotide sequence ID" value="NZ_JAFBCV010000007.1"/>
</dbReference>
<gene>
    <name evidence="2" type="ORF">JOC54_002462</name>
</gene>
<dbReference type="InterPro" id="IPR001173">
    <property type="entry name" value="Glyco_trans_2-like"/>
</dbReference>
<evidence type="ECO:0000259" key="1">
    <source>
        <dbReference type="Pfam" id="PF00535"/>
    </source>
</evidence>
<feature type="domain" description="Glycosyltransferase 2-like" evidence="1">
    <location>
        <begin position="3"/>
        <end position="155"/>
    </location>
</feature>
<evidence type="ECO:0000313" key="3">
    <source>
        <dbReference type="Proteomes" id="UP001179280"/>
    </source>
</evidence>
<dbReference type="PANTHER" id="PTHR43685">
    <property type="entry name" value="GLYCOSYLTRANSFERASE"/>
    <property type="match status" value="1"/>
</dbReference>
<accession>A0ABS2SVI8</accession>
<proteinExistence type="predicted"/>
<keyword evidence="3" id="KW-1185">Reference proteome</keyword>
<organism evidence="2 3">
    <name type="scientific">Shouchella xiaoxiensis</name>
    <dbReference type="NCBI Taxonomy" id="766895"/>
    <lineage>
        <taxon>Bacteria</taxon>
        <taxon>Bacillati</taxon>
        <taxon>Bacillota</taxon>
        <taxon>Bacilli</taxon>
        <taxon>Bacillales</taxon>
        <taxon>Bacillaceae</taxon>
        <taxon>Shouchella</taxon>
    </lineage>
</organism>